<feature type="compositionally biased region" description="Basic and acidic residues" evidence="8">
    <location>
        <begin position="1"/>
        <end position="23"/>
    </location>
</feature>
<dbReference type="InParanoid" id="A0A1J7IMU0"/>
<dbReference type="AlphaFoldDB" id="A0A1J7IMU0"/>
<dbReference type="GO" id="GO:0071039">
    <property type="term" value="P:nuclear polyadenylation-dependent CUT catabolic process"/>
    <property type="evidence" value="ECO:0007669"/>
    <property type="project" value="TreeGrafter"/>
</dbReference>
<sequence length="735" mass="79651">MASDSKRGRSDSEPIEISDKSDADEVQQPPSKKRRTVQQHAALNHDKLDEGAVADVDSKVNSREAPSSSHSPPPHHAGWNEGVKPAGLRTSFGSKVTSALPKQVTVPTSQEPEVSSATTTLQEPVTAEPQEPAVSSVTTATQNLVPVETKAEAKRRRKAERRAEWLPPGGKSAAEAAPLPENGRQTRSKKAAEAATAAVAANGTQQPAPGDAEEEAGSRKPRTRPYKFAGLRWRLPSSPTPGWAQDDSRTWQFKFEQWAQKFIALKNDNAHMEVVRDPKRGFFLLQDAYATRWVEGKETKKKARLLVEEYRSKGKLPLLISTIEKNLAEGKSMSPMPPLSEPGVPVTSPEAHVAQGTVDTEERPGANGVAEAALGSVVPRMEAGAAPSTPEVLQENSPLSKSSGEISEHTEDLRGDVNMADADEKAYRERYYPGITDDQVFCTSCASFGHRKDSCPGANCRFCGDSEHMAPGCPTRQRCSKCRQLGHIKDNCGEKLALAPGEGMECAFCASKEHTESDCTEFFRSYRPSEETIRKVKHIPIFCYCCGHEGHYGTECGLNPAPTKTSSVEIWSKANWQLYVDPNSNEEAIAWDSAAGGNAYAHDANGRPDFGKSIVPRTHIIFEDDDDDDEEGFIRPPVQRQQQNGQINVTRQGRGGFSSLAQQARNPPLPPGPPPGLPARPPPANGKRAKKPKPFQQHNQGRGNGQQNGRGGGNGGGRGGFRIRGGATRGRGGRR</sequence>
<evidence type="ECO:0000313" key="11">
    <source>
        <dbReference type="Proteomes" id="UP000182658"/>
    </source>
</evidence>
<accession>A0A1J7IMU0</accession>
<feature type="compositionally biased region" description="Polar residues" evidence="8">
    <location>
        <begin position="394"/>
        <end position="405"/>
    </location>
</feature>
<evidence type="ECO:0000313" key="10">
    <source>
        <dbReference type="EMBL" id="OIW28523.1"/>
    </source>
</evidence>
<feature type="compositionally biased region" description="Basic and acidic residues" evidence="8">
    <location>
        <begin position="43"/>
        <end position="62"/>
    </location>
</feature>
<evidence type="ECO:0000256" key="2">
    <source>
        <dbReference type="ARBA" id="ARBA00022723"/>
    </source>
</evidence>
<dbReference type="InterPro" id="IPR036875">
    <property type="entry name" value="Znf_CCHC_sf"/>
</dbReference>
<feature type="region of interest" description="Disordered" evidence="8">
    <location>
        <begin position="383"/>
        <end position="411"/>
    </location>
</feature>
<comment type="subcellular location">
    <subcellularLocation>
        <location evidence="1">Nucleus</location>
    </subcellularLocation>
</comment>
<dbReference type="GO" id="GO:0071036">
    <property type="term" value="P:nuclear polyadenylation-dependent snoRNA catabolic process"/>
    <property type="evidence" value="ECO:0007669"/>
    <property type="project" value="TreeGrafter"/>
</dbReference>
<dbReference type="GO" id="GO:0071035">
    <property type="term" value="P:nuclear polyadenylation-dependent rRNA catabolic process"/>
    <property type="evidence" value="ECO:0007669"/>
    <property type="project" value="TreeGrafter"/>
</dbReference>
<feature type="region of interest" description="Disordered" evidence="8">
    <location>
        <begin position="623"/>
        <end position="735"/>
    </location>
</feature>
<keyword evidence="6" id="KW-0539">Nucleus</keyword>
<dbReference type="GO" id="GO:0031499">
    <property type="term" value="C:TRAMP complex"/>
    <property type="evidence" value="ECO:0007669"/>
    <property type="project" value="TreeGrafter"/>
</dbReference>
<dbReference type="GO" id="GO:0071038">
    <property type="term" value="P:TRAMP-dependent tRNA surveillance pathway"/>
    <property type="evidence" value="ECO:0007669"/>
    <property type="project" value="TreeGrafter"/>
</dbReference>
<dbReference type="EMBL" id="KV875098">
    <property type="protein sequence ID" value="OIW28523.1"/>
    <property type="molecule type" value="Genomic_DNA"/>
</dbReference>
<evidence type="ECO:0000256" key="7">
    <source>
        <dbReference type="PROSITE-ProRule" id="PRU00047"/>
    </source>
</evidence>
<dbReference type="PROSITE" id="PS50158">
    <property type="entry name" value="ZF_CCHC"/>
    <property type="match status" value="1"/>
</dbReference>
<gene>
    <name evidence="10" type="ORF">CONLIGDRAFT_681477</name>
</gene>
<feature type="compositionally biased region" description="Polar residues" evidence="8">
    <location>
        <begin position="105"/>
        <end position="123"/>
    </location>
</feature>
<dbReference type="STRING" id="1408157.A0A1J7IMU0"/>
<dbReference type="GO" id="GO:0003723">
    <property type="term" value="F:RNA binding"/>
    <property type="evidence" value="ECO:0007669"/>
    <property type="project" value="TreeGrafter"/>
</dbReference>
<dbReference type="GO" id="GO:0008270">
    <property type="term" value="F:zinc ion binding"/>
    <property type="evidence" value="ECO:0007669"/>
    <property type="project" value="UniProtKB-KW"/>
</dbReference>
<feature type="region of interest" description="Disordered" evidence="8">
    <location>
        <begin position="330"/>
        <end position="349"/>
    </location>
</feature>
<keyword evidence="4 7" id="KW-0863">Zinc-finger</keyword>
<dbReference type="Gene3D" id="4.10.60.10">
    <property type="entry name" value="Zinc finger, CCHC-type"/>
    <property type="match status" value="2"/>
</dbReference>
<dbReference type="SMART" id="SM00343">
    <property type="entry name" value="ZnF_C2HC"/>
    <property type="match status" value="5"/>
</dbReference>
<protein>
    <recommendedName>
        <fullName evidence="9">CCHC-type domain-containing protein</fullName>
    </recommendedName>
</protein>
<dbReference type="SUPFAM" id="SSF57756">
    <property type="entry name" value="Retrovirus zinc finger-like domains"/>
    <property type="match status" value="2"/>
</dbReference>
<name>A0A1J7IMU0_9PEZI</name>
<evidence type="ECO:0000256" key="5">
    <source>
        <dbReference type="ARBA" id="ARBA00022833"/>
    </source>
</evidence>
<feature type="region of interest" description="Disordered" evidence="8">
    <location>
        <begin position="1"/>
        <end position="225"/>
    </location>
</feature>
<evidence type="ECO:0000259" key="9">
    <source>
        <dbReference type="PROSITE" id="PS50158"/>
    </source>
</evidence>
<dbReference type="GO" id="GO:0071037">
    <property type="term" value="P:nuclear polyadenylation-dependent snRNA catabolic process"/>
    <property type="evidence" value="ECO:0007669"/>
    <property type="project" value="TreeGrafter"/>
</dbReference>
<proteinExistence type="predicted"/>
<dbReference type="PANTHER" id="PTHR46543:SF1">
    <property type="entry name" value="ZINC FINGER CCHC DOMAIN-CONTAINING PROTEIN 7"/>
    <property type="match status" value="1"/>
</dbReference>
<evidence type="ECO:0000256" key="8">
    <source>
        <dbReference type="SAM" id="MobiDB-lite"/>
    </source>
</evidence>
<keyword evidence="11" id="KW-1185">Reference proteome</keyword>
<keyword evidence="5" id="KW-0862">Zinc</keyword>
<dbReference type="GO" id="GO:0071031">
    <property type="term" value="P:nuclear mRNA surveillance of mRNA 3'-end processing"/>
    <property type="evidence" value="ECO:0007669"/>
    <property type="project" value="TreeGrafter"/>
</dbReference>
<evidence type="ECO:0000256" key="6">
    <source>
        <dbReference type="ARBA" id="ARBA00023242"/>
    </source>
</evidence>
<feature type="domain" description="CCHC-type" evidence="9">
    <location>
        <begin position="543"/>
        <end position="556"/>
    </location>
</feature>
<reference evidence="10 11" key="1">
    <citation type="submission" date="2016-10" db="EMBL/GenBank/DDBJ databases">
        <title>Draft genome sequence of Coniochaeta ligniaria NRRL30616, a lignocellulolytic fungus for bioabatement of inhibitors in plant biomass hydrolysates.</title>
        <authorList>
            <consortium name="DOE Joint Genome Institute"/>
            <person name="Jimenez D.J."/>
            <person name="Hector R.E."/>
            <person name="Riley R."/>
            <person name="Sun H."/>
            <person name="Grigoriev I.V."/>
            <person name="Van Elsas J.D."/>
            <person name="Nichols N.N."/>
        </authorList>
    </citation>
    <scope>NUCLEOTIDE SEQUENCE [LARGE SCALE GENOMIC DNA]</scope>
    <source>
        <strain evidence="10 11">NRRL 30616</strain>
    </source>
</reference>
<evidence type="ECO:0000256" key="1">
    <source>
        <dbReference type="ARBA" id="ARBA00004123"/>
    </source>
</evidence>
<dbReference type="Proteomes" id="UP000182658">
    <property type="component" value="Unassembled WGS sequence"/>
</dbReference>
<organism evidence="10 11">
    <name type="scientific">Coniochaeta ligniaria NRRL 30616</name>
    <dbReference type="NCBI Taxonomy" id="1408157"/>
    <lineage>
        <taxon>Eukaryota</taxon>
        <taxon>Fungi</taxon>
        <taxon>Dikarya</taxon>
        <taxon>Ascomycota</taxon>
        <taxon>Pezizomycotina</taxon>
        <taxon>Sordariomycetes</taxon>
        <taxon>Sordariomycetidae</taxon>
        <taxon>Coniochaetales</taxon>
        <taxon>Coniochaetaceae</taxon>
        <taxon>Coniochaeta</taxon>
    </lineage>
</organism>
<keyword evidence="3" id="KW-0677">Repeat</keyword>
<feature type="compositionally biased region" description="Gly residues" evidence="8">
    <location>
        <begin position="702"/>
        <end position="735"/>
    </location>
</feature>
<keyword evidence="2" id="KW-0479">Metal-binding</keyword>
<feature type="compositionally biased region" description="Pro residues" evidence="8">
    <location>
        <begin position="667"/>
        <end position="684"/>
    </location>
</feature>
<dbReference type="OrthoDB" id="7608935at2759"/>
<dbReference type="InterPro" id="IPR051644">
    <property type="entry name" value="TRAMP_AT-DNA-binding"/>
</dbReference>
<evidence type="ECO:0000256" key="3">
    <source>
        <dbReference type="ARBA" id="ARBA00022737"/>
    </source>
</evidence>
<dbReference type="InterPro" id="IPR001878">
    <property type="entry name" value="Znf_CCHC"/>
</dbReference>
<feature type="compositionally biased region" description="Polar residues" evidence="8">
    <location>
        <begin position="639"/>
        <end position="651"/>
    </location>
</feature>
<feature type="compositionally biased region" description="Polar residues" evidence="8">
    <location>
        <begin position="133"/>
        <end position="144"/>
    </location>
</feature>
<dbReference type="PANTHER" id="PTHR46543">
    <property type="entry name" value="ZINC FINGER CCHC DOMAIN-CONTAINING PROTEIN 7"/>
    <property type="match status" value="1"/>
</dbReference>
<evidence type="ECO:0000256" key="4">
    <source>
        <dbReference type="ARBA" id="ARBA00022771"/>
    </source>
</evidence>